<keyword evidence="6" id="KW-1133">Transmembrane helix</keyword>
<dbReference type="Pfam" id="PF13462">
    <property type="entry name" value="Thioredoxin_4"/>
    <property type="match status" value="1"/>
</dbReference>
<evidence type="ECO:0000256" key="3">
    <source>
        <dbReference type="ARBA" id="ARBA00023002"/>
    </source>
</evidence>
<dbReference type="EMBL" id="PIQO01000014">
    <property type="protein sequence ID" value="PKR83843.1"/>
    <property type="molecule type" value="Genomic_DNA"/>
</dbReference>
<proteinExistence type="inferred from homology"/>
<keyword evidence="6" id="KW-0812">Transmembrane</keyword>
<keyword evidence="2" id="KW-0732">Signal</keyword>
<sequence length="232" mass="26581">MAKQMSNLKKANNSSRTFFYWVVGLVVICIVGLVLLSKLSGKNSTDFDFDYKNQPYLGSSSAPVKIVEFGDYKCPVCKNFTENVYPATIKSLVDSGKVKFYFMNYPFINTDSKRAALFSEAVYGELGNDAFWKFHDLLYKKQPEDEKYERIDLYTDSFLQDTLKEIVSDKDVQKVEKALAEKRYKDALAKDKSYVDKLKVNSTPTFFINGKQFTGKTYEDLMNMINDATKGK</sequence>
<evidence type="ECO:0000256" key="2">
    <source>
        <dbReference type="ARBA" id="ARBA00022729"/>
    </source>
</evidence>
<comment type="caution">
    <text evidence="8">The sequence shown here is derived from an EMBL/GenBank/DDBJ whole genome shotgun (WGS) entry which is preliminary data.</text>
</comment>
<comment type="similarity">
    <text evidence="1">Belongs to the thioredoxin family. DsbA subfamily.</text>
</comment>
<protein>
    <submittedName>
        <fullName evidence="8">Thiol-disulfide oxidoreductase</fullName>
    </submittedName>
</protein>
<keyword evidence="6" id="KW-0472">Membrane</keyword>
<dbReference type="OrthoDB" id="117402at2"/>
<dbReference type="Proteomes" id="UP000233440">
    <property type="component" value="Unassembled WGS sequence"/>
</dbReference>
<keyword evidence="4" id="KW-1015">Disulfide bond</keyword>
<dbReference type="InterPro" id="IPR036249">
    <property type="entry name" value="Thioredoxin-like_sf"/>
</dbReference>
<gene>
    <name evidence="8" type="ORF">CWO92_16415</name>
</gene>
<evidence type="ECO:0000256" key="5">
    <source>
        <dbReference type="ARBA" id="ARBA00023284"/>
    </source>
</evidence>
<dbReference type="PANTHER" id="PTHR13887:SF14">
    <property type="entry name" value="DISULFIDE BOND FORMATION PROTEIN D"/>
    <property type="match status" value="1"/>
</dbReference>
<organism evidence="8 9">
    <name type="scientific">Heyndrickxia camelliae</name>
    <dbReference type="NCBI Taxonomy" id="1707093"/>
    <lineage>
        <taxon>Bacteria</taxon>
        <taxon>Bacillati</taxon>
        <taxon>Bacillota</taxon>
        <taxon>Bacilli</taxon>
        <taxon>Bacillales</taxon>
        <taxon>Bacillaceae</taxon>
        <taxon>Heyndrickxia</taxon>
    </lineage>
</organism>
<feature type="domain" description="Thioredoxin" evidence="7">
    <location>
        <begin position="38"/>
        <end position="230"/>
    </location>
</feature>
<reference evidence="8 9" key="1">
    <citation type="submission" date="2017-11" db="EMBL/GenBank/DDBJ databases">
        <title>Bacillus camelliae sp. nov., isolated from pu'er tea.</title>
        <authorList>
            <person name="Niu L."/>
        </authorList>
    </citation>
    <scope>NUCLEOTIDE SEQUENCE [LARGE SCALE GENOMIC DNA]</scope>
    <source>
        <strain evidence="8 9">7578-1</strain>
    </source>
</reference>
<dbReference type="InterPro" id="IPR013766">
    <property type="entry name" value="Thioredoxin_domain"/>
</dbReference>
<evidence type="ECO:0000313" key="8">
    <source>
        <dbReference type="EMBL" id="PKR83843.1"/>
    </source>
</evidence>
<dbReference type="GO" id="GO:0016491">
    <property type="term" value="F:oxidoreductase activity"/>
    <property type="evidence" value="ECO:0007669"/>
    <property type="project" value="UniProtKB-KW"/>
</dbReference>
<keyword evidence="5" id="KW-0676">Redox-active center</keyword>
<evidence type="ECO:0000256" key="1">
    <source>
        <dbReference type="ARBA" id="ARBA00005791"/>
    </source>
</evidence>
<dbReference type="PROSITE" id="PS51352">
    <property type="entry name" value="THIOREDOXIN_2"/>
    <property type="match status" value="1"/>
</dbReference>
<evidence type="ECO:0000313" key="9">
    <source>
        <dbReference type="Proteomes" id="UP000233440"/>
    </source>
</evidence>
<evidence type="ECO:0000256" key="6">
    <source>
        <dbReference type="SAM" id="Phobius"/>
    </source>
</evidence>
<dbReference type="RefSeq" id="WP_101355296.1">
    <property type="nucleotide sequence ID" value="NZ_PIQO01000014.1"/>
</dbReference>
<evidence type="ECO:0000259" key="7">
    <source>
        <dbReference type="PROSITE" id="PS51352"/>
    </source>
</evidence>
<name>A0A2N3LH47_9BACI</name>
<dbReference type="AlphaFoldDB" id="A0A2N3LH47"/>
<keyword evidence="3" id="KW-0560">Oxidoreductase</keyword>
<dbReference type="Gene3D" id="3.40.30.10">
    <property type="entry name" value="Glutaredoxin"/>
    <property type="match status" value="1"/>
</dbReference>
<dbReference type="InterPro" id="IPR012336">
    <property type="entry name" value="Thioredoxin-like_fold"/>
</dbReference>
<evidence type="ECO:0000256" key="4">
    <source>
        <dbReference type="ARBA" id="ARBA00023157"/>
    </source>
</evidence>
<dbReference type="SUPFAM" id="SSF52833">
    <property type="entry name" value="Thioredoxin-like"/>
    <property type="match status" value="1"/>
</dbReference>
<keyword evidence="9" id="KW-1185">Reference proteome</keyword>
<feature type="transmembrane region" description="Helical" evidence="6">
    <location>
        <begin position="18"/>
        <end position="36"/>
    </location>
</feature>
<accession>A0A2N3LH47</accession>
<dbReference type="PANTHER" id="PTHR13887">
    <property type="entry name" value="GLUTATHIONE S-TRANSFERASE KAPPA"/>
    <property type="match status" value="1"/>
</dbReference>